<comment type="caution">
    <text evidence="2">The sequence shown here is derived from an EMBL/GenBank/DDBJ whole genome shotgun (WGS) entry which is preliminary data.</text>
</comment>
<evidence type="ECO:0000259" key="1">
    <source>
        <dbReference type="Pfam" id="PF18199"/>
    </source>
</evidence>
<keyword evidence="3" id="KW-1185">Reference proteome</keyword>
<dbReference type="FunFam" id="3.10.490.20:FF:000010">
    <property type="entry name" value="Dynein heavy chain, putative"/>
    <property type="match status" value="1"/>
</dbReference>
<dbReference type="Pfam" id="PF18199">
    <property type="entry name" value="Dynein_C"/>
    <property type="match status" value="1"/>
</dbReference>
<dbReference type="PANTHER" id="PTHR46961">
    <property type="entry name" value="DYNEIN HEAVY CHAIN 1, AXONEMAL-LIKE PROTEIN"/>
    <property type="match status" value="1"/>
</dbReference>
<dbReference type="InterPro" id="IPR041228">
    <property type="entry name" value="Dynein_C"/>
</dbReference>
<dbReference type="GO" id="GO:0051959">
    <property type="term" value="F:dynein light intermediate chain binding"/>
    <property type="evidence" value="ECO:0007669"/>
    <property type="project" value="InterPro"/>
</dbReference>
<feature type="domain" description="Dynein heavy chain C-terminal" evidence="1">
    <location>
        <begin position="35"/>
        <end position="333"/>
    </location>
</feature>
<evidence type="ECO:0000313" key="2">
    <source>
        <dbReference type="EMBL" id="KAF5394734.1"/>
    </source>
</evidence>
<dbReference type="GO" id="GO:0007018">
    <property type="term" value="P:microtubule-based movement"/>
    <property type="evidence" value="ECO:0007669"/>
    <property type="project" value="InterPro"/>
</dbReference>
<dbReference type="Gene3D" id="1.20.1270.280">
    <property type="match status" value="1"/>
</dbReference>
<sequence>MLWIERHSTNIMIIMVLNRDISKRIRSLGSYSYSTNTANSMLATIVNIQPKDSAGGSGETRESVVYRMANEILEKVPADYNPFEVKDRLIKMDHLKPLHIFLKQEVDRMQRVITTVRNTLTDLKLAIDGTIIMSENLRDALDNIFDARIPSTWRKISWESATLGFWFTDLLDRNAQFSTWLFEGRPLSYWMTGFFNPQGFLTAMRQEVARANKYALDDVALTNEVTKMMREDVVKRPNEGVYIHGLSLDGAGWDKKQARLMEPTPKLLYTLLPVVHVSAYSMSVGEKSKQTMLYSCPVYKKPKRTDLNYIFPLMLRSATDPDHWILRGVALLCDVK</sequence>
<dbReference type="PANTHER" id="PTHR46961:SF19">
    <property type="entry name" value="DYNEIN HEAVY CHAIN 5, AXONEMAL"/>
    <property type="match status" value="1"/>
</dbReference>
<reference evidence="2" key="1">
    <citation type="submission" date="2019-05" db="EMBL/GenBank/DDBJ databases">
        <title>Annotation for the trematode Paragonimus heterotremus.</title>
        <authorList>
            <person name="Choi Y.-J."/>
        </authorList>
    </citation>
    <scope>NUCLEOTIDE SEQUENCE</scope>
    <source>
        <strain evidence="2">LC</strain>
    </source>
</reference>
<dbReference type="EMBL" id="LUCH01017787">
    <property type="protein sequence ID" value="KAF5394734.1"/>
    <property type="molecule type" value="Genomic_DNA"/>
</dbReference>
<dbReference type="GO" id="GO:0030286">
    <property type="term" value="C:dynein complex"/>
    <property type="evidence" value="ECO:0007669"/>
    <property type="project" value="InterPro"/>
</dbReference>
<protein>
    <submittedName>
        <fullName evidence="2">Dynein heavy chain 8 axonemal</fullName>
    </submittedName>
</protein>
<dbReference type="InterPro" id="IPR043160">
    <property type="entry name" value="Dynein_C_barrel"/>
</dbReference>
<dbReference type="Proteomes" id="UP000748531">
    <property type="component" value="Unassembled WGS sequence"/>
</dbReference>
<dbReference type="GO" id="GO:0045505">
    <property type="term" value="F:dynein intermediate chain binding"/>
    <property type="evidence" value="ECO:0007669"/>
    <property type="project" value="InterPro"/>
</dbReference>
<dbReference type="Gene3D" id="3.10.490.20">
    <property type="match status" value="1"/>
</dbReference>
<evidence type="ECO:0000313" key="3">
    <source>
        <dbReference type="Proteomes" id="UP000748531"/>
    </source>
</evidence>
<dbReference type="InterPro" id="IPR026983">
    <property type="entry name" value="DHC"/>
</dbReference>
<organism evidence="2 3">
    <name type="scientific">Paragonimus heterotremus</name>
    <dbReference type="NCBI Taxonomy" id="100268"/>
    <lineage>
        <taxon>Eukaryota</taxon>
        <taxon>Metazoa</taxon>
        <taxon>Spiralia</taxon>
        <taxon>Lophotrochozoa</taxon>
        <taxon>Platyhelminthes</taxon>
        <taxon>Trematoda</taxon>
        <taxon>Digenea</taxon>
        <taxon>Plagiorchiida</taxon>
        <taxon>Troglotremata</taxon>
        <taxon>Troglotrematidae</taxon>
        <taxon>Paragonimus</taxon>
    </lineage>
</organism>
<dbReference type="AlphaFoldDB" id="A0A8J4WCT0"/>
<accession>A0A8J4WCT0</accession>
<dbReference type="FunFam" id="1.20.1270.280:FF:000002">
    <property type="entry name" value="Dynein heavy chain 5, axonemal"/>
    <property type="match status" value="1"/>
</dbReference>
<gene>
    <name evidence="2" type="ORF">PHET_10462</name>
</gene>
<name>A0A8J4WCT0_9TREM</name>
<dbReference type="OrthoDB" id="10251809at2759"/>
<proteinExistence type="predicted"/>